<sequence>MTEADKRDFYAKAAKGLAASARLYNVDAVVHVEDTDDIWFWQQCLSQYRTGHYKFMRATTNEKGSPTTGCTQCLKYKDFLSRRFFICIDSDLRYLSGEDLQAEKGILQTYAYSWENHCAFADKLQQAFDEVEGRKQFDFRSFLEGYSRIVYEPFLLMLHQERENHPRFKRGDFHRCVAFQYRQGDELDNGAAFLKRMQENLAAETVDVAAQYGFDLETERVRYEALGLRETNAYLYVRGHDLYNALVSIGKKLCENTGVDFEQNVMRSALAFGQYDEITRIRTDIGKLQELPL</sequence>
<evidence type="ECO:0000259" key="1">
    <source>
        <dbReference type="Pfam" id="PF14491"/>
    </source>
</evidence>
<evidence type="ECO:0000313" key="3">
    <source>
        <dbReference type="Proteomes" id="UP001204579"/>
    </source>
</evidence>
<dbReference type="RefSeq" id="WP_204428937.1">
    <property type="nucleotide sequence ID" value="NZ_JANRHJ010000011.1"/>
</dbReference>
<name>A0AAW5N595_9BACT</name>
<feature type="domain" description="DUF4435" evidence="1">
    <location>
        <begin position="29"/>
        <end position="257"/>
    </location>
</feature>
<keyword evidence="3" id="KW-1185">Reference proteome</keyword>
<dbReference type="Pfam" id="PF14491">
    <property type="entry name" value="DUF4435"/>
    <property type="match status" value="1"/>
</dbReference>
<proteinExistence type="predicted"/>
<evidence type="ECO:0000313" key="2">
    <source>
        <dbReference type="EMBL" id="MCR8874382.1"/>
    </source>
</evidence>
<reference evidence="2 3" key="1">
    <citation type="submission" date="2022-08" db="EMBL/GenBank/DDBJ databases">
        <authorList>
            <person name="Zeman M."/>
            <person name="Kubasova T."/>
        </authorList>
    </citation>
    <scope>NUCLEOTIDE SEQUENCE [LARGE SCALE GENOMIC DNA]</scope>
    <source>
        <strain evidence="2 3">ET62</strain>
    </source>
</reference>
<dbReference type="EMBL" id="JANRHJ010000011">
    <property type="protein sequence ID" value="MCR8874382.1"/>
    <property type="molecule type" value="Genomic_DNA"/>
</dbReference>
<gene>
    <name evidence="2" type="ORF">NW209_10210</name>
</gene>
<dbReference type="Proteomes" id="UP001204579">
    <property type="component" value="Unassembled WGS sequence"/>
</dbReference>
<accession>A0AAW5N595</accession>
<dbReference type="AlphaFoldDB" id="A0AAW5N595"/>
<protein>
    <submittedName>
        <fullName evidence="2">DUF4435 domain-containing protein</fullName>
    </submittedName>
</protein>
<comment type="caution">
    <text evidence="2">The sequence shown here is derived from an EMBL/GenBank/DDBJ whole genome shotgun (WGS) entry which is preliminary data.</text>
</comment>
<dbReference type="InterPro" id="IPR029492">
    <property type="entry name" value="DUF4435"/>
</dbReference>
<organism evidence="2 3">
    <name type="scientific">Phocaeicola barnesiae</name>
    <dbReference type="NCBI Taxonomy" id="376804"/>
    <lineage>
        <taxon>Bacteria</taxon>
        <taxon>Pseudomonadati</taxon>
        <taxon>Bacteroidota</taxon>
        <taxon>Bacteroidia</taxon>
        <taxon>Bacteroidales</taxon>
        <taxon>Bacteroidaceae</taxon>
        <taxon>Phocaeicola</taxon>
    </lineage>
</organism>